<keyword evidence="5" id="KW-0698">rRNA processing</keyword>
<dbReference type="Gene3D" id="1.10.150.530">
    <property type="match status" value="1"/>
</dbReference>
<dbReference type="PROSITE" id="PS51918">
    <property type="entry name" value="RADICAL_SAM"/>
    <property type="match status" value="1"/>
</dbReference>
<dbReference type="GO" id="GO:0046872">
    <property type="term" value="F:metal ion binding"/>
    <property type="evidence" value="ECO:0007669"/>
    <property type="project" value="UniProtKB-KW"/>
</dbReference>
<dbReference type="OrthoDB" id="9793973at2"/>
<evidence type="ECO:0000256" key="7">
    <source>
        <dbReference type="ARBA" id="ARBA00022679"/>
    </source>
</evidence>
<dbReference type="GO" id="GO:0008173">
    <property type="term" value="F:RNA methyltransferase activity"/>
    <property type="evidence" value="ECO:0007669"/>
    <property type="project" value="InterPro"/>
</dbReference>
<dbReference type="Pfam" id="PF21016">
    <property type="entry name" value="RlmN_N"/>
    <property type="match status" value="1"/>
</dbReference>
<evidence type="ECO:0000256" key="2">
    <source>
        <dbReference type="ARBA" id="ARBA00004496"/>
    </source>
</evidence>
<reference evidence="12 13" key="1">
    <citation type="submission" date="2016-03" db="EMBL/GenBank/DDBJ databases">
        <title>Pediococcus and Lactobacillus from brewery environment - whole genome sequencing and assembly.</title>
        <authorList>
            <person name="Behr J."/>
            <person name="Geissler A.J."/>
            <person name="Vogel R.F."/>
        </authorList>
    </citation>
    <scope>NUCLEOTIDE SEQUENCE [LARGE SCALE GENOMIC DNA]</scope>
    <source>
        <strain evidence="12 13">TMW 1.1989</strain>
    </source>
</reference>
<dbReference type="PIRSF" id="PIRSF006004">
    <property type="entry name" value="CHP00048"/>
    <property type="match status" value="1"/>
</dbReference>
<evidence type="ECO:0000256" key="4">
    <source>
        <dbReference type="ARBA" id="ARBA00022490"/>
    </source>
</evidence>
<dbReference type="InterPro" id="IPR040072">
    <property type="entry name" value="Methyltransferase_A"/>
</dbReference>
<evidence type="ECO:0000256" key="3">
    <source>
        <dbReference type="ARBA" id="ARBA00022485"/>
    </source>
</evidence>
<keyword evidence="10" id="KW-0408">Iron</keyword>
<keyword evidence="13" id="KW-1185">Reference proteome</keyword>
<dbReference type="RefSeq" id="WP_068281175.1">
    <property type="nucleotide sequence ID" value="NZ_CP014873.1"/>
</dbReference>
<evidence type="ECO:0000256" key="8">
    <source>
        <dbReference type="ARBA" id="ARBA00022691"/>
    </source>
</evidence>
<gene>
    <name evidence="12" type="ORF">AYR53_05650</name>
</gene>
<dbReference type="GO" id="GO:0030488">
    <property type="term" value="P:tRNA methylation"/>
    <property type="evidence" value="ECO:0007669"/>
    <property type="project" value="TreeGrafter"/>
</dbReference>
<keyword evidence="3" id="KW-0004">4Fe-4S</keyword>
<dbReference type="InterPro" id="IPR007197">
    <property type="entry name" value="rSAM"/>
</dbReference>
<evidence type="ECO:0000256" key="10">
    <source>
        <dbReference type="ARBA" id="ARBA00023004"/>
    </source>
</evidence>
<evidence type="ECO:0000313" key="13">
    <source>
        <dbReference type="Proteomes" id="UP000078582"/>
    </source>
</evidence>
<dbReference type="SUPFAM" id="SSF102114">
    <property type="entry name" value="Radical SAM enzymes"/>
    <property type="match status" value="1"/>
</dbReference>
<evidence type="ECO:0000256" key="9">
    <source>
        <dbReference type="ARBA" id="ARBA00022723"/>
    </source>
</evidence>
<protein>
    <submittedName>
        <fullName evidence="12">23S rRNA (Adenine(2503)-C(2))-methyltransferase RlmN</fullName>
    </submittedName>
</protein>
<evidence type="ECO:0000313" key="12">
    <source>
        <dbReference type="EMBL" id="ANK62307.1"/>
    </source>
</evidence>
<evidence type="ECO:0000256" key="6">
    <source>
        <dbReference type="ARBA" id="ARBA00022603"/>
    </source>
</evidence>
<dbReference type="GeneID" id="42981732"/>
<dbReference type="PANTHER" id="PTHR30544">
    <property type="entry name" value="23S RRNA METHYLTRANSFERASE"/>
    <property type="match status" value="1"/>
</dbReference>
<dbReference type="InterPro" id="IPR058240">
    <property type="entry name" value="rSAM_sf"/>
</dbReference>
<dbReference type="PANTHER" id="PTHR30544:SF5">
    <property type="entry name" value="RADICAL SAM CORE DOMAIN-CONTAINING PROTEIN"/>
    <property type="match status" value="1"/>
</dbReference>
<dbReference type="InterPro" id="IPR013785">
    <property type="entry name" value="Aldolase_TIM"/>
</dbReference>
<comment type="cofactor">
    <cofactor evidence="1">
        <name>[4Fe-4S] cluster</name>
        <dbReference type="ChEBI" id="CHEBI:49883"/>
    </cofactor>
</comment>
<dbReference type="Pfam" id="PF04055">
    <property type="entry name" value="Radical_SAM"/>
    <property type="match status" value="1"/>
</dbReference>
<organism evidence="12 13">
    <name type="scientific">Loigolactobacillus backii</name>
    <dbReference type="NCBI Taxonomy" id="375175"/>
    <lineage>
        <taxon>Bacteria</taxon>
        <taxon>Bacillati</taxon>
        <taxon>Bacillota</taxon>
        <taxon>Bacilli</taxon>
        <taxon>Lactobacillales</taxon>
        <taxon>Lactobacillaceae</taxon>
        <taxon>Loigolactobacillus</taxon>
    </lineage>
</organism>
<keyword evidence="11" id="KW-0411">Iron-sulfur</keyword>
<evidence type="ECO:0000256" key="5">
    <source>
        <dbReference type="ARBA" id="ARBA00022552"/>
    </source>
</evidence>
<sequence length="331" mass="37709">MIKTTIYGLTKKELLQWFLDAGEKKFRATQTWDWLYNKRAASFEAMTNLSKATIAKLTESFSFNPLTLVKEKEQQAATDYSFQLADGANITTTLMHHDYGLSAYVASQADDDDERNLSTGELVAQVVTLQHYLDEKETDERISHIMVIGQEPLADLTSVLGFLKIVNDQAGLEIGARHMTVTTNGLADKIQRFANVDLQVNLAITLNAPSNDLRSRLVPTNRDWSLDKLFNAVHFYVDRTNRRITFQYVMLKDVNDQPEDALQLVNLLKDIHHLAYVNLIPYQALEDDSRYAASSRNRQLAFFDVLKKQGINTVIRNDYSPELMLAIKQLK</sequence>
<dbReference type="AlphaFoldDB" id="A0A192H245"/>
<comment type="subcellular location">
    <subcellularLocation>
        <location evidence="2">Cytoplasm</location>
    </subcellularLocation>
</comment>
<keyword evidence="8" id="KW-0949">S-adenosyl-L-methionine</keyword>
<evidence type="ECO:0000256" key="1">
    <source>
        <dbReference type="ARBA" id="ARBA00001966"/>
    </source>
</evidence>
<dbReference type="Proteomes" id="UP000078582">
    <property type="component" value="Chromosome"/>
</dbReference>
<dbReference type="STRING" id="375175.AYR53_05650"/>
<keyword evidence="9" id="KW-0479">Metal-binding</keyword>
<dbReference type="GO" id="GO:0070475">
    <property type="term" value="P:rRNA base methylation"/>
    <property type="evidence" value="ECO:0007669"/>
    <property type="project" value="TreeGrafter"/>
</dbReference>
<name>A0A192H245_9LACO</name>
<evidence type="ECO:0000256" key="11">
    <source>
        <dbReference type="ARBA" id="ARBA00023014"/>
    </source>
</evidence>
<proteinExistence type="predicted"/>
<dbReference type="InterPro" id="IPR004383">
    <property type="entry name" value="rRNA_lsu_MTrfase_RlmN/Cfr"/>
</dbReference>
<dbReference type="Gene3D" id="3.20.20.70">
    <property type="entry name" value="Aldolase class I"/>
    <property type="match status" value="1"/>
</dbReference>
<accession>A0A192H245</accession>
<dbReference type="GO" id="GO:0051539">
    <property type="term" value="F:4 iron, 4 sulfur cluster binding"/>
    <property type="evidence" value="ECO:0007669"/>
    <property type="project" value="UniProtKB-KW"/>
</dbReference>
<keyword evidence="7 12" id="KW-0808">Transferase</keyword>
<dbReference type="EMBL" id="CP014873">
    <property type="protein sequence ID" value="ANK62307.1"/>
    <property type="molecule type" value="Genomic_DNA"/>
</dbReference>
<keyword evidence="4" id="KW-0963">Cytoplasm</keyword>
<dbReference type="GO" id="GO:0005737">
    <property type="term" value="C:cytoplasm"/>
    <property type="evidence" value="ECO:0007669"/>
    <property type="project" value="UniProtKB-SubCell"/>
</dbReference>
<dbReference type="InterPro" id="IPR048641">
    <property type="entry name" value="RlmN_N"/>
</dbReference>
<keyword evidence="6 12" id="KW-0489">Methyltransferase</keyword>